<organism evidence="1 2">
    <name type="scientific">Microtetraspora malaysiensis</name>
    <dbReference type="NCBI Taxonomy" id="161358"/>
    <lineage>
        <taxon>Bacteria</taxon>
        <taxon>Bacillati</taxon>
        <taxon>Actinomycetota</taxon>
        <taxon>Actinomycetes</taxon>
        <taxon>Streptosporangiales</taxon>
        <taxon>Streptosporangiaceae</taxon>
        <taxon>Microtetraspora</taxon>
    </lineage>
</organism>
<dbReference type="EMBL" id="JBIASD010000057">
    <property type="protein sequence ID" value="MFF3671888.1"/>
    <property type="molecule type" value="Genomic_DNA"/>
</dbReference>
<reference evidence="1 2" key="1">
    <citation type="submission" date="2024-10" db="EMBL/GenBank/DDBJ databases">
        <title>The Natural Products Discovery Center: Release of the First 8490 Sequenced Strains for Exploring Actinobacteria Biosynthetic Diversity.</title>
        <authorList>
            <person name="Kalkreuter E."/>
            <person name="Kautsar S.A."/>
            <person name="Yang D."/>
            <person name="Bader C.D."/>
            <person name="Teijaro C.N."/>
            <person name="Fluegel L."/>
            <person name="Davis C.M."/>
            <person name="Simpson J.R."/>
            <person name="Lauterbach L."/>
            <person name="Steele A.D."/>
            <person name="Gui C."/>
            <person name="Meng S."/>
            <person name="Li G."/>
            <person name="Viehrig K."/>
            <person name="Ye F."/>
            <person name="Su P."/>
            <person name="Kiefer A.F."/>
            <person name="Nichols A."/>
            <person name="Cepeda A.J."/>
            <person name="Yan W."/>
            <person name="Fan B."/>
            <person name="Jiang Y."/>
            <person name="Adhikari A."/>
            <person name="Zheng C.-J."/>
            <person name="Schuster L."/>
            <person name="Cowan T.M."/>
            <person name="Smanski M.J."/>
            <person name="Chevrette M.G."/>
            <person name="De Carvalho L.P.S."/>
            <person name="Shen B."/>
        </authorList>
    </citation>
    <scope>NUCLEOTIDE SEQUENCE [LARGE SCALE GENOMIC DNA]</scope>
    <source>
        <strain evidence="1 2">NPDC002173</strain>
    </source>
</reference>
<comment type="caution">
    <text evidence="1">The sequence shown here is derived from an EMBL/GenBank/DDBJ whole genome shotgun (WGS) entry which is preliminary data.</text>
</comment>
<dbReference type="RefSeq" id="WP_387418038.1">
    <property type="nucleotide sequence ID" value="NZ_JBIASD010000057.1"/>
</dbReference>
<sequence>MAESGHGWWDKGNCSNNRANVQNCLYEWYTDNTWRQKACSPVTELNPGGGSSNRTVARHDCNDTQLTSWRNHVDVDVIGEIDTAEKLMNQADVNCRVN</sequence>
<accession>A0ABW6T5V9</accession>
<evidence type="ECO:0000313" key="2">
    <source>
        <dbReference type="Proteomes" id="UP001602013"/>
    </source>
</evidence>
<dbReference type="Proteomes" id="UP001602013">
    <property type="component" value="Unassembled WGS sequence"/>
</dbReference>
<gene>
    <name evidence="1" type="ORF">ACFYXI_40530</name>
</gene>
<keyword evidence="2" id="KW-1185">Reference proteome</keyword>
<evidence type="ECO:0000313" key="1">
    <source>
        <dbReference type="EMBL" id="MFF3671888.1"/>
    </source>
</evidence>
<proteinExistence type="predicted"/>
<name>A0ABW6T5V9_9ACTN</name>
<protein>
    <submittedName>
        <fullName evidence="1">Uncharacterized protein</fullName>
    </submittedName>
</protein>